<dbReference type="PANTHER" id="PTHR19136">
    <property type="entry name" value="MOLYBDENUM COFACTOR GUANYLYLTRANSFERASE"/>
    <property type="match status" value="1"/>
</dbReference>
<dbReference type="GO" id="GO:0061603">
    <property type="term" value="F:molybdenum cofactor guanylyltransferase activity"/>
    <property type="evidence" value="ECO:0007669"/>
    <property type="project" value="UniProtKB-EC"/>
</dbReference>
<comment type="catalytic activity">
    <reaction evidence="8">
        <text>Mo-molybdopterin + GTP + H(+) = Mo-molybdopterin guanine dinucleotide + diphosphate</text>
        <dbReference type="Rhea" id="RHEA:34243"/>
        <dbReference type="ChEBI" id="CHEBI:15378"/>
        <dbReference type="ChEBI" id="CHEBI:33019"/>
        <dbReference type="ChEBI" id="CHEBI:37565"/>
        <dbReference type="ChEBI" id="CHEBI:71302"/>
        <dbReference type="ChEBI" id="CHEBI:71310"/>
        <dbReference type="EC" id="2.7.7.77"/>
    </reaction>
</comment>
<dbReference type="HAMAP" id="MF_00316">
    <property type="entry name" value="MobA"/>
    <property type="match status" value="1"/>
</dbReference>
<dbReference type="RefSeq" id="WP_182463506.1">
    <property type="nucleotide sequence ID" value="NZ_CP059732.1"/>
</dbReference>
<feature type="binding site" evidence="8">
    <location>
        <position position="21"/>
    </location>
    <ligand>
        <name>GTP</name>
        <dbReference type="ChEBI" id="CHEBI:37565"/>
    </ligand>
</feature>
<comment type="caution">
    <text evidence="8">Lacks conserved residue(s) required for the propagation of feature annotation.</text>
</comment>
<keyword evidence="1 8" id="KW-0963">Cytoplasm</keyword>
<keyword evidence="4 8" id="KW-0547">Nucleotide-binding</keyword>
<dbReference type="CDD" id="cd02503">
    <property type="entry name" value="MobA"/>
    <property type="match status" value="1"/>
</dbReference>
<evidence type="ECO:0000256" key="8">
    <source>
        <dbReference type="HAMAP-Rule" id="MF_00316"/>
    </source>
</evidence>
<dbReference type="AlphaFoldDB" id="A0A7G5H4U2"/>
<accession>A0A7G5H4U2</accession>
<dbReference type="SUPFAM" id="SSF53448">
    <property type="entry name" value="Nucleotide-diphospho-sugar transferases"/>
    <property type="match status" value="1"/>
</dbReference>
<dbReference type="EMBL" id="CP059732">
    <property type="protein sequence ID" value="QMW06134.1"/>
    <property type="molecule type" value="Genomic_DNA"/>
</dbReference>
<dbReference type="InterPro" id="IPR029044">
    <property type="entry name" value="Nucleotide-diphossugar_trans"/>
</dbReference>
<evidence type="ECO:0000313" key="10">
    <source>
        <dbReference type="EMBL" id="QMW06134.1"/>
    </source>
</evidence>
<feature type="binding site" evidence="8">
    <location>
        <position position="97"/>
    </location>
    <ligand>
        <name>Mg(2+)</name>
        <dbReference type="ChEBI" id="CHEBI:18420"/>
    </ligand>
</feature>
<organism evidence="10 11">
    <name type="scientific">Spirosoma foliorum</name>
    <dbReference type="NCBI Taxonomy" id="2710596"/>
    <lineage>
        <taxon>Bacteria</taxon>
        <taxon>Pseudomonadati</taxon>
        <taxon>Bacteroidota</taxon>
        <taxon>Cytophagia</taxon>
        <taxon>Cytophagales</taxon>
        <taxon>Cytophagaceae</taxon>
        <taxon>Spirosoma</taxon>
    </lineage>
</organism>
<comment type="domain">
    <text evidence="8">The N-terminal domain determines nucleotide recognition and specific binding, while the C-terminal domain determines the specific binding to the target protein.</text>
</comment>
<dbReference type="PANTHER" id="PTHR19136:SF81">
    <property type="entry name" value="MOLYBDENUM COFACTOR GUANYLYLTRANSFERASE"/>
    <property type="match status" value="1"/>
</dbReference>
<comment type="cofactor">
    <cofactor evidence="8">
        <name>Mg(2+)</name>
        <dbReference type="ChEBI" id="CHEBI:18420"/>
    </cofactor>
</comment>
<evidence type="ECO:0000259" key="9">
    <source>
        <dbReference type="Pfam" id="PF12804"/>
    </source>
</evidence>
<keyword evidence="6 8" id="KW-0342">GTP-binding</keyword>
<dbReference type="GO" id="GO:0046872">
    <property type="term" value="F:metal ion binding"/>
    <property type="evidence" value="ECO:0007669"/>
    <property type="project" value="UniProtKB-KW"/>
</dbReference>
<dbReference type="Proteomes" id="UP000515369">
    <property type="component" value="Chromosome"/>
</dbReference>
<comment type="function">
    <text evidence="8">Transfers a GMP moiety from GTP to Mo-molybdopterin (Mo-MPT) cofactor (Moco or molybdenum cofactor) to form Mo-molybdopterin guanine dinucleotide (Mo-MGD) cofactor.</text>
</comment>
<comment type="similarity">
    <text evidence="8">Belongs to the MobA family.</text>
</comment>
<comment type="subcellular location">
    <subcellularLocation>
        <location evidence="8">Cytoplasm</location>
    </subcellularLocation>
</comment>
<name>A0A7G5H4U2_9BACT</name>
<evidence type="ECO:0000256" key="4">
    <source>
        <dbReference type="ARBA" id="ARBA00022741"/>
    </source>
</evidence>
<keyword evidence="3 8" id="KW-0479">Metal-binding</keyword>
<keyword evidence="5 8" id="KW-0460">Magnesium</keyword>
<feature type="binding site" evidence="8">
    <location>
        <begin position="9"/>
        <end position="11"/>
    </location>
    <ligand>
        <name>GTP</name>
        <dbReference type="ChEBI" id="CHEBI:37565"/>
    </ligand>
</feature>
<dbReference type="GO" id="GO:0006777">
    <property type="term" value="P:Mo-molybdopterin cofactor biosynthetic process"/>
    <property type="evidence" value="ECO:0007669"/>
    <property type="project" value="UniProtKB-KW"/>
</dbReference>
<dbReference type="Pfam" id="PF12804">
    <property type="entry name" value="NTP_transf_3"/>
    <property type="match status" value="1"/>
</dbReference>
<dbReference type="GO" id="GO:0005525">
    <property type="term" value="F:GTP binding"/>
    <property type="evidence" value="ECO:0007669"/>
    <property type="project" value="UniProtKB-UniRule"/>
</dbReference>
<evidence type="ECO:0000256" key="2">
    <source>
        <dbReference type="ARBA" id="ARBA00022679"/>
    </source>
</evidence>
<dbReference type="GO" id="GO:0005737">
    <property type="term" value="C:cytoplasm"/>
    <property type="evidence" value="ECO:0007669"/>
    <property type="project" value="UniProtKB-SubCell"/>
</dbReference>
<keyword evidence="2 8" id="KW-0808">Transferase</keyword>
<feature type="domain" description="MobA-like NTP transferase" evidence="9">
    <location>
        <begin position="6"/>
        <end position="163"/>
    </location>
</feature>
<dbReference type="InterPro" id="IPR025877">
    <property type="entry name" value="MobA-like_NTP_Trfase"/>
</dbReference>
<keyword evidence="7 8" id="KW-0501">Molybdenum cofactor biosynthesis</keyword>
<evidence type="ECO:0000256" key="5">
    <source>
        <dbReference type="ARBA" id="ARBA00022842"/>
    </source>
</evidence>
<dbReference type="InterPro" id="IPR013482">
    <property type="entry name" value="Molybde_CF_guanTrfase"/>
</dbReference>
<protein>
    <recommendedName>
        <fullName evidence="8">Probable molybdenum cofactor guanylyltransferase</fullName>
        <shortName evidence="8">MoCo guanylyltransferase</shortName>
        <ecNumber evidence="8">2.7.7.77</ecNumber>
    </recommendedName>
    <alternativeName>
        <fullName evidence="8">GTP:molybdopterin guanylyltransferase</fullName>
    </alternativeName>
    <alternativeName>
        <fullName evidence="8">Mo-MPT guanylyltransferase</fullName>
    </alternativeName>
    <alternativeName>
        <fullName evidence="8">Molybdopterin guanylyltransferase</fullName>
    </alternativeName>
    <alternativeName>
        <fullName evidence="8">Molybdopterin-guanine dinucleotide synthase</fullName>
        <shortName evidence="8">MGD synthase</shortName>
    </alternativeName>
</protein>
<dbReference type="Gene3D" id="3.90.550.10">
    <property type="entry name" value="Spore Coat Polysaccharide Biosynthesis Protein SpsA, Chain A"/>
    <property type="match status" value="1"/>
</dbReference>
<proteinExistence type="inferred from homology"/>
<evidence type="ECO:0000256" key="1">
    <source>
        <dbReference type="ARBA" id="ARBA00022490"/>
    </source>
</evidence>
<feature type="binding site" evidence="8">
    <location>
        <position position="97"/>
    </location>
    <ligand>
        <name>GTP</name>
        <dbReference type="ChEBI" id="CHEBI:37565"/>
    </ligand>
</feature>
<evidence type="ECO:0000256" key="6">
    <source>
        <dbReference type="ARBA" id="ARBA00023134"/>
    </source>
</evidence>
<evidence type="ECO:0000256" key="7">
    <source>
        <dbReference type="ARBA" id="ARBA00023150"/>
    </source>
</evidence>
<keyword evidence="11" id="KW-1185">Reference proteome</keyword>
<reference evidence="10 11" key="1">
    <citation type="submission" date="2020-07" db="EMBL/GenBank/DDBJ databases">
        <title>Spirosoma foliorum sp. nov., isolated from the leaves on the Nejang mountain Korea, Republic of.</title>
        <authorList>
            <person name="Ho H."/>
            <person name="Lee Y.-J."/>
            <person name="Nurcahyanto D.-A."/>
            <person name="Kim S.-G."/>
        </authorList>
    </citation>
    <scope>NUCLEOTIDE SEQUENCE [LARGE SCALE GENOMIC DNA]</scope>
    <source>
        <strain evidence="10 11">PL0136</strain>
    </source>
</reference>
<sequence>MSKLNGLVLAGGRSTRMGQDKSQLVYHRKPQREHLTELLRPYCSVVFWSVNAMQANELMDSDQLRIVDAFAIPTPLNGILSAFQYDAEAAWFVVACDMPLLTVQSLDALVKGRNPAKKATVFYDSDGHLPEPLLGIYEPAFGPILHQAIADGVYSPRQLLQQNDVQLLTPPDIRELTNINDPAARAKLGL</sequence>
<feature type="binding site" evidence="8">
    <location>
        <position position="68"/>
    </location>
    <ligand>
        <name>GTP</name>
        <dbReference type="ChEBI" id="CHEBI:37565"/>
    </ligand>
</feature>
<gene>
    <name evidence="8" type="primary">mobA</name>
    <name evidence="10" type="ORF">H3H32_15185</name>
</gene>
<dbReference type="KEGG" id="sfol:H3H32_15185"/>
<evidence type="ECO:0000256" key="3">
    <source>
        <dbReference type="ARBA" id="ARBA00022723"/>
    </source>
</evidence>
<dbReference type="EC" id="2.7.7.77" evidence="8"/>
<evidence type="ECO:0000313" key="11">
    <source>
        <dbReference type="Proteomes" id="UP000515369"/>
    </source>
</evidence>